<reference evidence="2 3" key="1">
    <citation type="submission" date="2015-05" db="EMBL/GenBank/DDBJ databases">
        <title>Draft genome sequence of Microvirga vignae strain BR3299, a novel nitrogen fixing bacteria isolated from Brazil semi-aired region.</title>
        <authorList>
            <person name="Zilli J.E."/>
            <person name="Passos S.R."/>
            <person name="Leite J."/>
            <person name="Baldani J.I."/>
            <person name="Xavier G.R."/>
            <person name="Rumjaneck N.G."/>
            <person name="Simoes-Araujo J.L."/>
        </authorList>
    </citation>
    <scope>NUCLEOTIDE SEQUENCE [LARGE SCALE GENOMIC DNA]</scope>
    <source>
        <strain evidence="2 3">BR3299</strain>
    </source>
</reference>
<name>A0A0H1R3K9_9HYPH</name>
<feature type="region of interest" description="Disordered" evidence="1">
    <location>
        <begin position="62"/>
        <end position="93"/>
    </location>
</feature>
<keyword evidence="3" id="KW-1185">Reference proteome</keyword>
<accession>A0A0H1R3K9</accession>
<evidence type="ECO:0000313" key="2">
    <source>
        <dbReference type="EMBL" id="KLK89728.1"/>
    </source>
</evidence>
<dbReference type="EMBL" id="LCYG01000127">
    <property type="protein sequence ID" value="KLK89728.1"/>
    <property type="molecule type" value="Genomic_DNA"/>
</dbReference>
<evidence type="ECO:0000256" key="1">
    <source>
        <dbReference type="SAM" id="MobiDB-lite"/>
    </source>
</evidence>
<evidence type="ECO:0000313" key="3">
    <source>
        <dbReference type="Proteomes" id="UP000035489"/>
    </source>
</evidence>
<dbReference type="AlphaFoldDB" id="A0A0H1R3K9"/>
<comment type="caution">
    <text evidence="2">The sequence shown here is derived from an EMBL/GenBank/DDBJ whole genome shotgun (WGS) entry which is preliminary data.</text>
</comment>
<dbReference type="Proteomes" id="UP000035489">
    <property type="component" value="Unassembled WGS sequence"/>
</dbReference>
<gene>
    <name evidence="2" type="ORF">AA309_29890</name>
</gene>
<organism evidence="2 3">
    <name type="scientific">Microvirga vignae</name>
    <dbReference type="NCBI Taxonomy" id="1225564"/>
    <lineage>
        <taxon>Bacteria</taxon>
        <taxon>Pseudomonadati</taxon>
        <taxon>Pseudomonadota</taxon>
        <taxon>Alphaproteobacteria</taxon>
        <taxon>Hyphomicrobiales</taxon>
        <taxon>Methylobacteriaceae</taxon>
        <taxon>Microvirga</taxon>
    </lineage>
</organism>
<protein>
    <submittedName>
        <fullName evidence="2">Uncharacterized protein</fullName>
    </submittedName>
</protein>
<sequence>MPFLANDIQQDMQAFAKRLMPRLRKREGHAHFAMVLNSMVLNSLEQFTVSAGMDEVKALGQGPCGHARSGRDQPPGQRPILAVAMPDLSCASR</sequence>
<proteinExistence type="predicted"/>
<dbReference type="STRING" id="1225564.AA309_29890"/>